<gene>
    <name evidence="1" type="ORF">BDM02DRAFT_3098171</name>
</gene>
<sequence>MDPAELVRPPFDPQEAAAFFHDDENSSSDDSTVSSSSARVQPPATTGTASATTPSDKTTQPSPVLPPSSASGPGPDSDEDEDEMPDLYIPALIAPTMFLPIPNTDPLSTLLNKYILPEKRPMRDLTGEWQRHDFHSLVMSNSWRAIARMTRDRLVASNPEEISAILPLWFLRLSCLARLRLFNQCTAECTNLYSVLSSIEPLSSRKYIFDRLVPFELEVLHARLKYWAGDSVGYLDMMYGLVKKCKLMAKIALEEGEREREKQMERERRGRAALVAMWRERGSRIALIIASQFIEMKEFTAATRLLAPLCTSSSPELCSAVGRIYLQAGLLDQALAEFNIVSESIRHKTLVNMNAALMASAQGDWVRAEEVLRGVVATNPDDFVAVNNLGVALLNQGKLKEGIEVLEGALRKSPFEIVTTEPFLFNLSTLYELRASHGMELKKDLLIQVAQLSGDGLRTTCLKMPTN</sequence>
<proteinExistence type="predicted"/>
<dbReference type="EMBL" id="MU118034">
    <property type="protein sequence ID" value="KAF9647421.1"/>
    <property type="molecule type" value="Genomic_DNA"/>
</dbReference>
<organism evidence="1 2">
    <name type="scientific">Thelephora ganbajun</name>
    <name type="common">Ganba fungus</name>
    <dbReference type="NCBI Taxonomy" id="370292"/>
    <lineage>
        <taxon>Eukaryota</taxon>
        <taxon>Fungi</taxon>
        <taxon>Dikarya</taxon>
        <taxon>Basidiomycota</taxon>
        <taxon>Agaricomycotina</taxon>
        <taxon>Agaricomycetes</taxon>
        <taxon>Thelephorales</taxon>
        <taxon>Thelephoraceae</taxon>
        <taxon>Thelephora</taxon>
    </lineage>
</organism>
<accession>A0ACB6ZCU3</accession>
<protein>
    <submittedName>
        <fullName evidence="1">Uncharacterized protein</fullName>
    </submittedName>
</protein>
<evidence type="ECO:0000313" key="1">
    <source>
        <dbReference type="EMBL" id="KAF9647421.1"/>
    </source>
</evidence>
<comment type="caution">
    <text evidence="1">The sequence shown here is derived from an EMBL/GenBank/DDBJ whole genome shotgun (WGS) entry which is preliminary data.</text>
</comment>
<keyword evidence="2" id="KW-1185">Reference proteome</keyword>
<reference evidence="1" key="2">
    <citation type="journal article" date="2020" name="Nat. Commun.">
        <title>Large-scale genome sequencing of mycorrhizal fungi provides insights into the early evolution of symbiotic traits.</title>
        <authorList>
            <person name="Miyauchi S."/>
            <person name="Kiss E."/>
            <person name="Kuo A."/>
            <person name="Drula E."/>
            <person name="Kohler A."/>
            <person name="Sanchez-Garcia M."/>
            <person name="Morin E."/>
            <person name="Andreopoulos B."/>
            <person name="Barry K.W."/>
            <person name="Bonito G."/>
            <person name="Buee M."/>
            <person name="Carver A."/>
            <person name="Chen C."/>
            <person name="Cichocki N."/>
            <person name="Clum A."/>
            <person name="Culley D."/>
            <person name="Crous P.W."/>
            <person name="Fauchery L."/>
            <person name="Girlanda M."/>
            <person name="Hayes R.D."/>
            <person name="Keri Z."/>
            <person name="LaButti K."/>
            <person name="Lipzen A."/>
            <person name="Lombard V."/>
            <person name="Magnuson J."/>
            <person name="Maillard F."/>
            <person name="Murat C."/>
            <person name="Nolan M."/>
            <person name="Ohm R.A."/>
            <person name="Pangilinan J."/>
            <person name="Pereira M.F."/>
            <person name="Perotto S."/>
            <person name="Peter M."/>
            <person name="Pfister S."/>
            <person name="Riley R."/>
            <person name="Sitrit Y."/>
            <person name="Stielow J.B."/>
            <person name="Szollosi G."/>
            <person name="Zifcakova L."/>
            <person name="Stursova M."/>
            <person name="Spatafora J.W."/>
            <person name="Tedersoo L."/>
            <person name="Vaario L.M."/>
            <person name="Yamada A."/>
            <person name="Yan M."/>
            <person name="Wang P."/>
            <person name="Xu J."/>
            <person name="Bruns T."/>
            <person name="Baldrian P."/>
            <person name="Vilgalys R."/>
            <person name="Dunand C."/>
            <person name="Henrissat B."/>
            <person name="Grigoriev I.V."/>
            <person name="Hibbett D."/>
            <person name="Nagy L.G."/>
            <person name="Martin F.M."/>
        </authorList>
    </citation>
    <scope>NUCLEOTIDE SEQUENCE</scope>
    <source>
        <strain evidence="1">P2</strain>
    </source>
</reference>
<evidence type="ECO:0000313" key="2">
    <source>
        <dbReference type="Proteomes" id="UP000886501"/>
    </source>
</evidence>
<reference evidence="1" key="1">
    <citation type="submission" date="2019-10" db="EMBL/GenBank/DDBJ databases">
        <authorList>
            <consortium name="DOE Joint Genome Institute"/>
            <person name="Kuo A."/>
            <person name="Miyauchi S."/>
            <person name="Kiss E."/>
            <person name="Drula E."/>
            <person name="Kohler A."/>
            <person name="Sanchez-Garcia M."/>
            <person name="Andreopoulos B."/>
            <person name="Barry K.W."/>
            <person name="Bonito G."/>
            <person name="Buee M."/>
            <person name="Carver A."/>
            <person name="Chen C."/>
            <person name="Cichocki N."/>
            <person name="Clum A."/>
            <person name="Culley D."/>
            <person name="Crous P.W."/>
            <person name="Fauchery L."/>
            <person name="Girlanda M."/>
            <person name="Hayes R."/>
            <person name="Keri Z."/>
            <person name="Labutti K."/>
            <person name="Lipzen A."/>
            <person name="Lombard V."/>
            <person name="Magnuson J."/>
            <person name="Maillard F."/>
            <person name="Morin E."/>
            <person name="Murat C."/>
            <person name="Nolan M."/>
            <person name="Ohm R."/>
            <person name="Pangilinan J."/>
            <person name="Pereira M."/>
            <person name="Perotto S."/>
            <person name="Peter M."/>
            <person name="Riley R."/>
            <person name="Sitrit Y."/>
            <person name="Stielow B."/>
            <person name="Szollosi G."/>
            <person name="Zifcakova L."/>
            <person name="Stursova M."/>
            <person name="Spatafora J.W."/>
            <person name="Tedersoo L."/>
            <person name="Vaario L.-M."/>
            <person name="Yamada A."/>
            <person name="Yan M."/>
            <person name="Wang P."/>
            <person name="Xu J."/>
            <person name="Bruns T."/>
            <person name="Baldrian P."/>
            <person name="Vilgalys R."/>
            <person name="Henrissat B."/>
            <person name="Grigoriev I.V."/>
            <person name="Hibbett D."/>
            <person name="Nagy L.G."/>
            <person name="Martin F.M."/>
        </authorList>
    </citation>
    <scope>NUCLEOTIDE SEQUENCE</scope>
    <source>
        <strain evidence="1">P2</strain>
    </source>
</reference>
<dbReference type="Proteomes" id="UP000886501">
    <property type="component" value="Unassembled WGS sequence"/>
</dbReference>
<name>A0ACB6ZCU3_THEGA</name>